<dbReference type="Proteomes" id="UP000243205">
    <property type="component" value="Unassembled WGS sequence"/>
</dbReference>
<keyword evidence="2" id="KW-1185">Reference proteome</keyword>
<gene>
    <name evidence="1" type="ORF">SAMN05661003_10211</name>
</gene>
<dbReference type="AlphaFoldDB" id="A0A1G6YE56"/>
<dbReference type="OrthoDB" id="5515705at2"/>
<dbReference type="RefSeq" id="WP_092075887.1">
    <property type="nucleotide sequence ID" value="NZ_CALFZY010000002.1"/>
</dbReference>
<name>A0A1G6YE56_9BACT</name>
<protein>
    <recommendedName>
        <fullName evidence="3">DUF4177 domain-containing protein</fullName>
    </recommendedName>
</protein>
<organism evidence="1 2">
    <name type="scientific">Desulfuromonas thiophila</name>
    <dbReference type="NCBI Taxonomy" id="57664"/>
    <lineage>
        <taxon>Bacteria</taxon>
        <taxon>Pseudomonadati</taxon>
        <taxon>Thermodesulfobacteriota</taxon>
        <taxon>Desulfuromonadia</taxon>
        <taxon>Desulfuromonadales</taxon>
        <taxon>Desulfuromonadaceae</taxon>
        <taxon>Desulfuromonas</taxon>
    </lineage>
</organism>
<reference evidence="2" key="1">
    <citation type="submission" date="2016-10" db="EMBL/GenBank/DDBJ databases">
        <authorList>
            <person name="Varghese N."/>
            <person name="Submissions S."/>
        </authorList>
    </citation>
    <scope>NUCLEOTIDE SEQUENCE [LARGE SCALE GENOMIC DNA]</scope>
    <source>
        <strain evidence="2">DSM 8987</strain>
    </source>
</reference>
<evidence type="ECO:0000313" key="1">
    <source>
        <dbReference type="EMBL" id="SDD88612.1"/>
    </source>
</evidence>
<evidence type="ECO:0000313" key="2">
    <source>
        <dbReference type="Proteomes" id="UP000243205"/>
    </source>
</evidence>
<sequence length="66" mass="7613">MVEYKVIETSIVTDETLERILNEGTRQGWLFERIQFAMYEGSKRPGMAFVLFTRELPLAAQDSMAP</sequence>
<proteinExistence type="predicted"/>
<dbReference type="EMBL" id="FNAQ01000002">
    <property type="protein sequence ID" value="SDD88612.1"/>
    <property type="molecule type" value="Genomic_DNA"/>
</dbReference>
<evidence type="ECO:0008006" key="3">
    <source>
        <dbReference type="Google" id="ProtNLM"/>
    </source>
</evidence>
<accession>A0A1G6YE56</accession>